<evidence type="ECO:0000256" key="8">
    <source>
        <dbReference type="ARBA" id="ARBA00022824"/>
    </source>
</evidence>
<dbReference type="PANTHER" id="PTHR12250:SF0">
    <property type="entry name" value="GPI ETHANOLAMINE PHOSPHATE TRANSFERASE 1"/>
    <property type="match status" value="1"/>
</dbReference>
<dbReference type="AlphaFoldDB" id="A0A9P1HC33"/>
<dbReference type="EMBL" id="CALLCH030000021">
    <property type="protein sequence ID" value="CAI4219872.1"/>
    <property type="molecule type" value="Genomic_DNA"/>
</dbReference>
<feature type="domain" description="GPI ethanolamine phosphate transferase 1 C-terminal" evidence="15">
    <location>
        <begin position="338"/>
        <end position="583"/>
    </location>
</feature>
<feature type="transmembrane region" description="Helical" evidence="13">
    <location>
        <begin position="468"/>
        <end position="489"/>
    </location>
</feature>
<evidence type="ECO:0000259" key="15">
    <source>
        <dbReference type="Pfam" id="PF04987"/>
    </source>
</evidence>
<feature type="domain" description="Sulfatase N-terminal" evidence="14">
    <location>
        <begin position="99"/>
        <end position="205"/>
    </location>
</feature>
<name>A0A9P1HC33_9PEZI</name>
<keyword evidence="6 13" id="KW-0808">Transferase</keyword>
<dbReference type="GO" id="GO:0051377">
    <property type="term" value="F:mannose-ethanolamine phosphotransferase activity"/>
    <property type="evidence" value="ECO:0007669"/>
    <property type="project" value="UniProtKB-UniRule"/>
</dbReference>
<dbReference type="InterPro" id="IPR007070">
    <property type="entry name" value="GPI_EtnP_transferase_1"/>
</dbReference>
<dbReference type="Gene3D" id="3.40.720.10">
    <property type="entry name" value="Alkaline Phosphatase, subunit A"/>
    <property type="match status" value="1"/>
</dbReference>
<dbReference type="OrthoDB" id="2748310at2759"/>
<evidence type="ECO:0000256" key="3">
    <source>
        <dbReference type="ARBA" id="ARBA00008400"/>
    </source>
</evidence>
<keyword evidence="10 13" id="KW-0472">Membrane</keyword>
<evidence type="ECO:0000256" key="6">
    <source>
        <dbReference type="ARBA" id="ARBA00022679"/>
    </source>
</evidence>
<evidence type="ECO:0000256" key="13">
    <source>
        <dbReference type="RuleBase" id="RU367138"/>
    </source>
</evidence>
<accession>A0A9P1HC33</accession>
<dbReference type="InterPro" id="IPR017852">
    <property type="entry name" value="GPI_EtnP_transferase_1_C"/>
</dbReference>
<evidence type="ECO:0000256" key="1">
    <source>
        <dbReference type="ARBA" id="ARBA00004477"/>
    </source>
</evidence>
<dbReference type="Pfam" id="PF04987">
    <property type="entry name" value="PigN"/>
    <property type="match status" value="1"/>
</dbReference>
<dbReference type="CDD" id="cd16020">
    <property type="entry name" value="GPI_EPT_1"/>
    <property type="match status" value="1"/>
</dbReference>
<dbReference type="InterPro" id="IPR017850">
    <property type="entry name" value="Alkaline_phosphatase_core_sf"/>
</dbReference>
<dbReference type="GO" id="GO:0006506">
    <property type="term" value="P:GPI anchor biosynthetic process"/>
    <property type="evidence" value="ECO:0007669"/>
    <property type="project" value="UniProtKB-KW"/>
</dbReference>
<comment type="function">
    <text evidence="12 13">Ethanolamine phosphate transferase involved in glycosylphosphatidylinositol-anchor biosynthesis. Transfers ethanolamine phosphate to the first alpha-1,4-linked mannose of the glycosylphosphatidylinositol precursor of GPI-anchor.</text>
</comment>
<keyword evidence="5 13" id="KW-0337">GPI-anchor biosynthesis</keyword>
<keyword evidence="7 13" id="KW-0812">Transmembrane</keyword>
<sequence>MELFQLERKEPGAMPPADRLVLFVGDGLRADKTFLSFPEPYPKSDEDLTPDRLPRFCAPDEDFEDFSSDATALDYWVFDHVKEFFAEATRNETLNEALRQDRIVFFLHLLGLDTAGHFNRPYSKEYLHNLQVVDAGVKEIVELIESFYQDDRTAFVFTADHGMSDWGSHGDGHPDNTRTPLIAWGSGIAKPVAVPDAIAPGHDDFSSEWGLDHIKRHDVNQADVAALMAYLIGAEFPANSVGELPLSYLSADIKEKAEASLLNAREILEMYRVKEAKKKETELRYKAFEPLGQPDLTPSKRLTSIQKLILAGQYEEAIEESDSLMKLGLQGFRYLQTQVLFGHIQSGPALFSLFINATLYVGLIVSLALAYIHREILTVLYLVGVLWPLGHGIGFVQKHAVLSGTWMVSCLIMSTFTLFPAMKTESIPLIMAGGVPMALIGIFYLVFEDAILSGVSSRKSRLPGTLQGHGFGRILIGIQVGFIILAMVVTRSSALSLQAKQGLPRGNQIVGWVVMVGAFAMPLASRTRTNKHYLHRLLVMFLTCAPTFILLTISYEGLFYVAFSVTLVSWVSLEHRIYVDRVAARAAAPRISSGPTTKGKAKTGFRP</sequence>
<organism evidence="16 17">
    <name type="scientific">Parascedosporium putredinis</name>
    <dbReference type="NCBI Taxonomy" id="1442378"/>
    <lineage>
        <taxon>Eukaryota</taxon>
        <taxon>Fungi</taxon>
        <taxon>Dikarya</taxon>
        <taxon>Ascomycota</taxon>
        <taxon>Pezizomycotina</taxon>
        <taxon>Sordariomycetes</taxon>
        <taxon>Hypocreomycetidae</taxon>
        <taxon>Microascales</taxon>
        <taxon>Microascaceae</taxon>
        <taxon>Parascedosporium</taxon>
    </lineage>
</organism>
<gene>
    <name evidence="16" type="ORF">PPNO1_LOCUS9417</name>
</gene>
<keyword evidence="17" id="KW-1185">Reference proteome</keyword>
<protein>
    <recommendedName>
        <fullName evidence="4 13">GPI ethanolamine phosphate transferase 1</fullName>
        <ecNumber evidence="13">2.-.-.-</ecNumber>
    </recommendedName>
</protein>
<reference evidence="16" key="1">
    <citation type="submission" date="2022-11" db="EMBL/GenBank/DDBJ databases">
        <authorList>
            <person name="Scott C."/>
            <person name="Bruce N."/>
        </authorList>
    </citation>
    <scope>NUCLEOTIDE SEQUENCE</scope>
</reference>
<evidence type="ECO:0000256" key="7">
    <source>
        <dbReference type="ARBA" id="ARBA00022692"/>
    </source>
</evidence>
<keyword evidence="9 13" id="KW-1133">Transmembrane helix</keyword>
<proteinExistence type="inferred from homology"/>
<evidence type="ECO:0000256" key="12">
    <source>
        <dbReference type="ARBA" id="ARBA00024850"/>
    </source>
</evidence>
<comment type="similarity">
    <text evidence="3 13">Belongs to the PIGG/PIGN/PIGO family. PIGN subfamily.</text>
</comment>
<comment type="caution">
    <text evidence="16">The sequence shown here is derived from an EMBL/GenBank/DDBJ whole genome shotgun (WGS) entry which is preliminary data.</text>
</comment>
<feature type="transmembrane region" description="Helical" evidence="13">
    <location>
        <begin position="537"/>
        <end position="563"/>
    </location>
</feature>
<keyword evidence="11" id="KW-0325">Glycoprotein</keyword>
<evidence type="ECO:0000256" key="2">
    <source>
        <dbReference type="ARBA" id="ARBA00004687"/>
    </source>
</evidence>
<dbReference type="InterPro" id="IPR037671">
    <property type="entry name" value="PIGN_N"/>
</dbReference>
<feature type="transmembrane region" description="Helical" evidence="13">
    <location>
        <begin position="403"/>
        <end position="421"/>
    </location>
</feature>
<dbReference type="Proteomes" id="UP000838763">
    <property type="component" value="Unassembled WGS sequence"/>
</dbReference>
<dbReference type="InterPro" id="IPR000917">
    <property type="entry name" value="Sulfatase_N"/>
</dbReference>
<evidence type="ECO:0000256" key="4">
    <source>
        <dbReference type="ARBA" id="ARBA00020831"/>
    </source>
</evidence>
<evidence type="ECO:0000313" key="16">
    <source>
        <dbReference type="EMBL" id="CAI4219872.1"/>
    </source>
</evidence>
<evidence type="ECO:0000256" key="9">
    <source>
        <dbReference type="ARBA" id="ARBA00022989"/>
    </source>
</evidence>
<feature type="transmembrane region" description="Helical" evidence="13">
    <location>
        <begin position="378"/>
        <end position="396"/>
    </location>
</feature>
<feature type="transmembrane region" description="Helical" evidence="13">
    <location>
        <begin position="350"/>
        <end position="372"/>
    </location>
</feature>
<evidence type="ECO:0000256" key="11">
    <source>
        <dbReference type="ARBA" id="ARBA00023180"/>
    </source>
</evidence>
<comment type="caution">
    <text evidence="13">Lacks conserved residue(s) required for the propagation of feature annotation.</text>
</comment>
<evidence type="ECO:0000256" key="10">
    <source>
        <dbReference type="ARBA" id="ARBA00023136"/>
    </source>
</evidence>
<feature type="transmembrane region" description="Helical" evidence="13">
    <location>
        <begin position="509"/>
        <end position="525"/>
    </location>
</feature>
<comment type="subcellular location">
    <subcellularLocation>
        <location evidence="1 13">Endoplasmic reticulum membrane</location>
        <topology evidence="1 13">Multi-pass membrane protein</topology>
    </subcellularLocation>
</comment>
<dbReference type="Pfam" id="PF00884">
    <property type="entry name" value="Sulfatase"/>
    <property type="match status" value="1"/>
</dbReference>
<comment type="pathway">
    <text evidence="2 13">Glycolipid biosynthesis; glycosylphosphatidylinositol-anchor biosynthesis.</text>
</comment>
<evidence type="ECO:0000313" key="17">
    <source>
        <dbReference type="Proteomes" id="UP000838763"/>
    </source>
</evidence>
<dbReference type="PANTHER" id="PTHR12250">
    <property type="entry name" value="PHOSPHATIDYLINOSITOL GLYCAN, CLASS N"/>
    <property type="match status" value="1"/>
</dbReference>
<dbReference type="SUPFAM" id="SSF53649">
    <property type="entry name" value="Alkaline phosphatase-like"/>
    <property type="match status" value="1"/>
</dbReference>
<dbReference type="EC" id="2.-.-.-" evidence="13"/>
<feature type="transmembrane region" description="Helical" evidence="13">
    <location>
        <begin position="427"/>
        <end position="447"/>
    </location>
</feature>
<keyword evidence="8 13" id="KW-0256">Endoplasmic reticulum</keyword>
<dbReference type="GO" id="GO:0005789">
    <property type="term" value="C:endoplasmic reticulum membrane"/>
    <property type="evidence" value="ECO:0007669"/>
    <property type="project" value="UniProtKB-SubCell"/>
</dbReference>
<evidence type="ECO:0000256" key="5">
    <source>
        <dbReference type="ARBA" id="ARBA00022502"/>
    </source>
</evidence>
<evidence type="ECO:0000259" key="14">
    <source>
        <dbReference type="Pfam" id="PF00884"/>
    </source>
</evidence>